<dbReference type="RefSeq" id="XP_025407074.1">
    <property type="nucleotide sequence ID" value="XM_025551289.1"/>
</dbReference>
<name>A0A8B8F8B2_9HEMI</name>
<reference evidence="4" key="1">
    <citation type="submission" date="2025-08" db="UniProtKB">
        <authorList>
            <consortium name="RefSeq"/>
        </authorList>
    </citation>
    <scope>IDENTIFICATION</scope>
    <source>
        <tissue evidence="4">Whole body</tissue>
    </source>
</reference>
<feature type="domain" description="CCHC-type" evidence="2">
    <location>
        <begin position="162"/>
        <end position="175"/>
    </location>
</feature>
<gene>
    <name evidence="4" type="primary">LOC112681020</name>
</gene>
<evidence type="ECO:0000313" key="4">
    <source>
        <dbReference type="RefSeq" id="XP_025407074.1"/>
    </source>
</evidence>
<dbReference type="PROSITE" id="PS50158">
    <property type="entry name" value="ZF_CCHC"/>
    <property type="match status" value="1"/>
</dbReference>
<keyword evidence="1" id="KW-0863">Zinc-finger</keyword>
<keyword evidence="1" id="KW-0862">Zinc</keyword>
<dbReference type="InterPro" id="IPR036875">
    <property type="entry name" value="Znf_CCHC_sf"/>
</dbReference>
<dbReference type="AlphaFoldDB" id="A0A8B8F8B2"/>
<dbReference type="GO" id="GO:0003676">
    <property type="term" value="F:nucleic acid binding"/>
    <property type="evidence" value="ECO:0007669"/>
    <property type="project" value="InterPro"/>
</dbReference>
<dbReference type="Proteomes" id="UP000694846">
    <property type="component" value="Unplaced"/>
</dbReference>
<dbReference type="SUPFAM" id="SSF57756">
    <property type="entry name" value="Retrovirus zinc finger-like domains"/>
    <property type="match status" value="1"/>
</dbReference>
<proteinExistence type="predicted"/>
<dbReference type="OrthoDB" id="6625437at2759"/>
<dbReference type="Gene3D" id="4.10.60.10">
    <property type="entry name" value="Zinc finger, CCHC-type"/>
    <property type="match status" value="1"/>
</dbReference>
<protein>
    <submittedName>
        <fullName evidence="4">Uncharacterized protein LOC112681020</fullName>
    </submittedName>
</protein>
<keyword evidence="1" id="KW-0479">Metal-binding</keyword>
<accession>A0A8B8F8B2</accession>
<dbReference type="GeneID" id="112681020"/>
<evidence type="ECO:0000313" key="3">
    <source>
        <dbReference type="Proteomes" id="UP000694846"/>
    </source>
</evidence>
<sequence length="202" mass="21931">MVDIANSNDYPALVKRIKDGMDCNIVGNSITGMKQAKNGGLLLEERRDVASVETLRAEVAKSAGQDASVSKEDIADSIERETVVDKSIIYVVSLRAPYGGTQTALVLLPISQARVIVDKGQPKISVVSCRVRQVVRSARCFRCLAYGYDSKSCQGMDRSANCKRCGKTGHKAKDCVAEADEATVFRSVLAKESQEAHSQLKF</sequence>
<dbReference type="GO" id="GO:0008270">
    <property type="term" value="F:zinc ion binding"/>
    <property type="evidence" value="ECO:0007669"/>
    <property type="project" value="UniProtKB-KW"/>
</dbReference>
<evidence type="ECO:0000256" key="1">
    <source>
        <dbReference type="PROSITE-ProRule" id="PRU00047"/>
    </source>
</evidence>
<organism evidence="3 4">
    <name type="scientific">Sipha flava</name>
    <name type="common">yellow sugarcane aphid</name>
    <dbReference type="NCBI Taxonomy" id="143950"/>
    <lineage>
        <taxon>Eukaryota</taxon>
        <taxon>Metazoa</taxon>
        <taxon>Ecdysozoa</taxon>
        <taxon>Arthropoda</taxon>
        <taxon>Hexapoda</taxon>
        <taxon>Insecta</taxon>
        <taxon>Pterygota</taxon>
        <taxon>Neoptera</taxon>
        <taxon>Paraneoptera</taxon>
        <taxon>Hemiptera</taxon>
        <taxon>Sternorrhyncha</taxon>
        <taxon>Aphidomorpha</taxon>
        <taxon>Aphidoidea</taxon>
        <taxon>Aphididae</taxon>
        <taxon>Sipha</taxon>
    </lineage>
</organism>
<dbReference type="InterPro" id="IPR001878">
    <property type="entry name" value="Znf_CCHC"/>
</dbReference>
<keyword evidence="3" id="KW-1185">Reference proteome</keyword>
<evidence type="ECO:0000259" key="2">
    <source>
        <dbReference type="PROSITE" id="PS50158"/>
    </source>
</evidence>